<gene>
    <name evidence="2" type="ORF">M9458_013195</name>
</gene>
<dbReference type="AlphaFoldDB" id="A0ABD0QXK7"/>
<protein>
    <submittedName>
        <fullName evidence="2">Uncharacterized protein</fullName>
    </submittedName>
</protein>
<feature type="compositionally biased region" description="Basic residues" evidence="1">
    <location>
        <begin position="46"/>
        <end position="55"/>
    </location>
</feature>
<organism evidence="2 3">
    <name type="scientific">Cirrhinus mrigala</name>
    <name type="common">Mrigala</name>
    <dbReference type="NCBI Taxonomy" id="683832"/>
    <lineage>
        <taxon>Eukaryota</taxon>
        <taxon>Metazoa</taxon>
        <taxon>Chordata</taxon>
        <taxon>Craniata</taxon>
        <taxon>Vertebrata</taxon>
        <taxon>Euteleostomi</taxon>
        <taxon>Actinopterygii</taxon>
        <taxon>Neopterygii</taxon>
        <taxon>Teleostei</taxon>
        <taxon>Ostariophysi</taxon>
        <taxon>Cypriniformes</taxon>
        <taxon>Cyprinidae</taxon>
        <taxon>Labeoninae</taxon>
        <taxon>Labeonini</taxon>
        <taxon>Cirrhinus</taxon>
    </lineage>
</organism>
<evidence type="ECO:0000256" key="1">
    <source>
        <dbReference type="SAM" id="MobiDB-lite"/>
    </source>
</evidence>
<comment type="caution">
    <text evidence="2">The sequence shown here is derived from an EMBL/GenBank/DDBJ whole genome shotgun (WGS) entry which is preliminary data.</text>
</comment>
<dbReference type="Proteomes" id="UP001529510">
    <property type="component" value="Unassembled WGS sequence"/>
</dbReference>
<dbReference type="EMBL" id="JAMKFB020000006">
    <property type="protein sequence ID" value="KAL0190497.1"/>
    <property type="molecule type" value="Genomic_DNA"/>
</dbReference>
<keyword evidence="3" id="KW-1185">Reference proteome</keyword>
<feature type="non-terminal residue" evidence="2">
    <location>
        <position position="71"/>
    </location>
</feature>
<feature type="region of interest" description="Disordered" evidence="1">
    <location>
        <begin position="1"/>
        <end position="71"/>
    </location>
</feature>
<evidence type="ECO:0000313" key="3">
    <source>
        <dbReference type="Proteomes" id="UP001529510"/>
    </source>
</evidence>
<accession>A0ABD0QXK7</accession>
<feature type="compositionally biased region" description="Polar residues" evidence="1">
    <location>
        <begin position="28"/>
        <end position="45"/>
    </location>
</feature>
<feature type="compositionally biased region" description="Polar residues" evidence="1">
    <location>
        <begin position="1"/>
        <end position="20"/>
    </location>
</feature>
<proteinExistence type="predicted"/>
<sequence>VKSESAASLQPQPSVTSLPTGSPGPKRSGTTGNTHGKGDNTNAKKPNNKQRKRDGRKSVELGPPHQDSTEE</sequence>
<reference evidence="2 3" key="1">
    <citation type="submission" date="2024-05" db="EMBL/GenBank/DDBJ databases">
        <title>Genome sequencing and assembly of Indian major carp, Cirrhinus mrigala (Hamilton, 1822).</title>
        <authorList>
            <person name="Mohindra V."/>
            <person name="Chowdhury L.M."/>
            <person name="Lal K."/>
            <person name="Jena J.K."/>
        </authorList>
    </citation>
    <scope>NUCLEOTIDE SEQUENCE [LARGE SCALE GENOMIC DNA]</scope>
    <source>
        <strain evidence="2">CM1030</strain>
        <tissue evidence="2">Blood</tissue>
    </source>
</reference>
<feature type="non-terminal residue" evidence="2">
    <location>
        <position position="1"/>
    </location>
</feature>
<name>A0ABD0QXK7_CIRMR</name>
<evidence type="ECO:0000313" key="2">
    <source>
        <dbReference type="EMBL" id="KAL0190497.1"/>
    </source>
</evidence>